<evidence type="ECO:0000256" key="4">
    <source>
        <dbReference type="ARBA" id="ARBA00022980"/>
    </source>
</evidence>
<evidence type="ECO:0000256" key="2">
    <source>
        <dbReference type="ARBA" id="ARBA00022730"/>
    </source>
</evidence>
<name>A0A0W8G6F0_9ZZZZ</name>
<keyword evidence="5" id="KW-0687">Ribonucleoprotein</keyword>
<organism evidence="6">
    <name type="scientific">hydrocarbon metagenome</name>
    <dbReference type="NCBI Taxonomy" id="938273"/>
    <lineage>
        <taxon>unclassified sequences</taxon>
        <taxon>metagenomes</taxon>
        <taxon>ecological metagenomes</taxon>
    </lineage>
</organism>
<dbReference type="InterPro" id="IPR012340">
    <property type="entry name" value="NA-bd_OB-fold"/>
</dbReference>
<proteinExistence type="inferred from homology"/>
<dbReference type="GO" id="GO:0006412">
    <property type="term" value="P:translation"/>
    <property type="evidence" value="ECO:0007669"/>
    <property type="project" value="InterPro"/>
</dbReference>
<dbReference type="GO" id="GO:0022627">
    <property type="term" value="C:cytosolic small ribosomal subunit"/>
    <property type="evidence" value="ECO:0007669"/>
    <property type="project" value="TreeGrafter"/>
</dbReference>
<dbReference type="Pfam" id="PF00366">
    <property type="entry name" value="Ribosomal_S17"/>
    <property type="match status" value="1"/>
</dbReference>
<protein>
    <submittedName>
        <fullName evidence="6">Ssu ribosomal protein s17p (S11e)</fullName>
    </submittedName>
</protein>
<dbReference type="GO" id="GO:0003735">
    <property type="term" value="F:structural constituent of ribosome"/>
    <property type="evidence" value="ECO:0007669"/>
    <property type="project" value="InterPro"/>
</dbReference>
<evidence type="ECO:0000256" key="1">
    <source>
        <dbReference type="ARBA" id="ARBA00010254"/>
    </source>
</evidence>
<comment type="caution">
    <text evidence="6">The sequence shown here is derived from an EMBL/GenBank/DDBJ whole genome shotgun (WGS) entry which is preliminary data.</text>
</comment>
<evidence type="ECO:0000256" key="5">
    <source>
        <dbReference type="ARBA" id="ARBA00023274"/>
    </source>
</evidence>
<keyword evidence="2" id="KW-0699">rRNA-binding</keyword>
<dbReference type="NCBIfam" id="NF004123">
    <property type="entry name" value="PRK05610.1"/>
    <property type="match status" value="1"/>
</dbReference>
<dbReference type="InterPro" id="IPR019979">
    <property type="entry name" value="Ribosomal_uS17_CS"/>
</dbReference>
<evidence type="ECO:0000313" key="6">
    <source>
        <dbReference type="EMBL" id="KUG28665.1"/>
    </source>
</evidence>
<sequence>MTEQNKSNRRVLTGVVVSNKSDKTIVVRVETLIQHPLYKKFIRRHKKFMAHDPANECGMGDTVRIIEHRPLSRRKRWHLVQIMEKAV</sequence>
<dbReference type="InterPro" id="IPR019984">
    <property type="entry name" value="Ribosomal_uS17_bact/chlr"/>
</dbReference>
<evidence type="ECO:0000256" key="3">
    <source>
        <dbReference type="ARBA" id="ARBA00022884"/>
    </source>
</evidence>
<dbReference type="InterPro" id="IPR000266">
    <property type="entry name" value="Ribosomal_uS17"/>
</dbReference>
<dbReference type="SUPFAM" id="SSF50249">
    <property type="entry name" value="Nucleic acid-binding proteins"/>
    <property type="match status" value="1"/>
</dbReference>
<keyword evidence="3" id="KW-0694">RNA-binding</keyword>
<dbReference type="NCBIfam" id="TIGR03635">
    <property type="entry name" value="uS17_bact"/>
    <property type="match status" value="1"/>
</dbReference>
<dbReference type="AlphaFoldDB" id="A0A0W8G6F0"/>
<dbReference type="PROSITE" id="PS00056">
    <property type="entry name" value="RIBOSOMAL_S17"/>
    <property type="match status" value="1"/>
</dbReference>
<dbReference type="HAMAP" id="MF_01345_B">
    <property type="entry name" value="Ribosomal_uS17_B"/>
    <property type="match status" value="1"/>
</dbReference>
<dbReference type="EMBL" id="LNQE01000194">
    <property type="protein sequence ID" value="KUG28665.1"/>
    <property type="molecule type" value="Genomic_DNA"/>
</dbReference>
<dbReference type="GO" id="GO:0019843">
    <property type="term" value="F:rRNA binding"/>
    <property type="evidence" value="ECO:0007669"/>
    <property type="project" value="UniProtKB-KW"/>
</dbReference>
<keyword evidence="4 6" id="KW-0689">Ribosomal protein</keyword>
<dbReference type="PANTHER" id="PTHR10744">
    <property type="entry name" value="40S RIBOSOMAL PROTEIN S11 FAMILY MEMBER"/>
    <property type="match status" value="1"/>
</dbReference>
<dbReference type="PANTHER" id="PTHR10744:SF1">
    <property type="entry name" value="SMALL RIBOSOMAL SUBUNIT PROTEIN US17M"/>
    <property type="match status" value="1"/>
</dbReference>
<dbReference type="Gene3D" id="2.40.50.140">
    <property type="entry name" value="Nucleic acid-binding proteins"/>
    <property type="match status" value="1"/>
</dbReference>
<dbReference type="PRINTS" id="PR00973">
    <property type="entry name" value="RIBOSOMALS17"/>
</dbReference>
<reference evidence="6" key="1">
    <citation type="journal article" date="2015" name="Proc. Natl. Acad. Sci. U.S.A.">
        <title>Networks of energetic and metabolic interactions define dynamics in microbial communities.</title>
        <authorList>
            <person name="Embree M."/>
            <person name="Liu J.K."/>
            <person name="Al-Bassam M.M."/>
            <person name="Zengler K."/>
        </authorList>
    </citation>
    <scope>NUCLEOTIDE SEQUENCE</scope>
</reference>
<gene>
    <name evidence="6" type="ORF">ASZ90_001448</name>
</gene>
<accession>A0A0W8G6F0</accession>
<comment type="similarity">
    <text evidence="1">Belongs to the universal ribosomal protein uS17 family.</text>
</comment>
<dbReference type="CDD" id="cd00364">
    <property type="entry name" value="Ribosomal_uS17"/>
    <property type="match status" value="1"/>
</dbReference>